<proteinExistence type="predicted"/>
<keyword evidence="2" id="KW-1185">Reference proteome</keyword>
<evidence type="ECO:0000313" key="1">
    <source>
        <dbReference type="EMBL" id="MDT0353818.1"/>
    </source>
</evidence>
<evidence type="ECO:0000313" key="2">
    <source>
        <dbReference type="Proteomes" id="UP001183202"/>
    </source>
</evidence>
<gene>
    <name evidence="1" type="ORF">RM445_30455</name>
</gene>
<sequence>MEKLAIVVRDDGYDKMLTPLTFAFLCARKGVQVDILFVLWAVRALTKAGAAALEIDGRHAAEAAALRRTLVEDGEPTDILDWLTYLASTGKVNLYGCRLAAATFGVDESDLIPEATGIVDATWFLEEKAIAADHCQYF</sequence>
<dbReference type="SUPFAM" id="SSF75169">
    <property type="entry name" value="DsrEFH-like"/>
    <property type="match status" value="1"/>
</dbReference>
<dbReference type="Proteomes" id="UP001183202">
    <property type="component" value="Unassembled WGS sequence"/>
</dbReference>
<comment type="caution">
    <text evidence="1">The sequence shown here is derived from an EMBL/GenBank/DDBJ whole genome shotgun (WGS) entry which is preliminary data.</text>
</comment>
<accession>A0ABU2NK59</accession>
<name>A0ABU2NK59_9PSEU</name>
<reference evidence="2" key="1">
    <citation type="submission" date="2023-07" db="EMBL/GenBank/DDBJ databases">
        <title>30 novel species of actinomycetes from the DSMZ collection.</title>
        <authorList>
            <person name="Nouioui I."/>
        </authorList>
    </citation>
    <scope>NUCLEOTIDE SEQUENCE [LARGE SCALE GENOMIC DNA]</scope>
    <source>
        <strain evidence="2">DSM 45834</strain>
    </source>
</reference>
<organism evidence="1 2">
    <name type="scientific">Pseudonocardia charpentierae</name>
    <dbReference type="NCBI Taxonomy" id="3075545"/>
    <lineage>
        <taxon>Bacteria</taxon>
        <taxon>Bacillati</taxon>
        <taxon>Actinomycetota</taxon>
        <taxon>Actinomycetes</taxon>
        <taxon>Pseudonocardiales</taxon>
        <taxon>Pseudonocardiaceae</taxon>
        <taxon>Pseudonocardia</taxon>
    </lineage>
</organism>
<dbReference type="RefSeq" id="WP_311560330.1">
    <property type="nucleotide sequence ID" value="NZ_JAVREJ010000046.1"/>
</dbReference>
<dbReference type="Gene3D" id="3.40.1260.10">
    <property type="entry name" value="DsrEFH-like"/>
    <property type="match status" value="1"/>
</dbReference>
<dbReference type="PANTHER" id="PTHR34655">
    <property type="entry name" value="CONSERVED WITHIN P. AEROPHILUM"/>
    <property type="match status" value="1"/>
</dbReference>
<dbReference type="InterPro" id="IPR027396">
    <property type="entry name" value="DsrEFH-like"/>
</dbReference>
<protein>
    <submittedName>
        <fullName evidence="1">DsrE family protein</fullName>
    </submittedName>
</protein>
<dbReference type="PANTHER" id="PTHR34655:SF2">
    <property type="entry name" value="PEROXIREDOXIN FAMILY PROTEIN"/>
    <property type="match status" value="1"/>
</dbReference>
<dbReference type="EMBL" id="JAVREJ010000046">
    <property type="protein sequence ID" value="MDT0353818.1"/>
    <property type="molecule type" value="Genomic_DNA"/>
</dbReference>